<dbReference type="PANTHER" id="PTHR38834:SF3">
    <property type="entry name" value="SOLUTE-BINDING PROTEIN FAMILY 3_N-TERMINAL DOMAIN-CONTAINING PROTEIN"/>
    <property type="match status" value="1"/>
</dbReference>
<organism evidence="3 4">
    <name type="scientific">Duganella radicis</name>
    <dbReference type="NCBI Taxonomy" id="551988"/>
    <lineage>
        <taxon>Bacteria</taxon>
        <taxon>Pseudomonadati</taxon>
        <taxon>Pseudomonadota</taxon>
        <taxon>Betaproteobacteria</taxon>
        <taxon>Burkholderiales</taxon>
        <taxon>Oxalobacteraceae</taxon>
        <taxon>Telluria group</taxon>
        <taxon>Duganella</taxon>
    </lineage>
</organism>
<protein>
    <submittedName>
        <fullName evidence="3">Transporter substrate-binding domain-containing protein</fullName>
    </submittedName>
</protein>
<gene>
    <name evidence="3" type="ORF">GM676_21465</name>
</gene>
<reference evidence="3 4" key="1">
    <citation type="submission" date="2019-11" db="EMBL/GenBank/DDBJ databases">
        <title>Type strains purchased from KCTC, JCM and DSMZ.</title>
        <authorList>
            <person name="Lu H."/>
        </authorList>
    </citation>
    <scope>NUCLEOTIDE SEQUENCE [LARGE SCALE GENOMIC DNA]</scope>
    <source>
        <strain evidence="3 4">KCTC 22382</strain>
    </source>
</reference>
<keyword evidence="1" id="KW-0732">Signal</keyword>
<dbReference type="Proteomes" id="UP000475582">
    <property type="component" value="Unassembled WGS sequence"/>
</dbReference>
<dbReference type="EMBL" id="WNKY01000029">
    <property type="protein sequence ID" value="MTV40141.1"/>
    <property type="molecule type" value="Genomic_DNA"/>
</dbReference>
<dbReference type="RefSeq" id="WP_155465974.1">
    <property type="nucleotide sequence ID" value="NZ_WNKY01000029.1"/>
</dbReference>
<feature type="signal peptide" evidence="1">
    <location>
        <begin position="1"/>
        <end position="20"/>
    </location>
</feature>
<feature type="chain" id="PRO_5026806265" evidence="1">
    <location>
        <begin position="21"/>
        <end position="245"/>
    </location>
</feature>
<proteinExistence type="predicted"/>
<evidence type="ECO:0000256" key="1">
    <source>
        <dbReference type="SAM" id="SignalP"/>
    </source>
</evidence>
<dbReference type="AlphaFoldDB" id="A0A6L6PNF1"/>
<dbReference type="SUPFAM" id="SSF53850">
    <property type="entry name" value="Periplasmic binding protein-like II"/>
    <property type="match status" value="1"/>
</dbReference>
<accession>A0A6L6PNF1</accession>
<keyword evidence="4" id="KW-1185">Reference proteome</keyword>
<feature type="domain" description="Solute-binding protein family 3/N-terminal" evidence="2">
    <location>
        <begin position="31"/>
        <end position="241"/>
    </location>
</feature>
<dbReference type="Gene3D" id="3.40.190.10">
    <property type="entry name" value="Periplasmic binding protein-like II"/>
    <property type="match status" value="2"/>
</dbReference>
<dbReference type="Pfam" id="PF00497">
    <property type="entry name" value="SBP_bac_3"/>
    <property type="match status" value="1"/>
</dbReference>
<evidence type="ECO:0000313" key="4">
    <source>
        <dbReference type="Proteomes" id="UP000475582"/>
    </source>
</evidence>
<dbReference type="OrthoDB" id="8594082at2"/>
<dbReference type="InterPro" id="IPR001638">
    <property type="entry name" value="Solute-binding_3/MltF_N"/>
</dbReference>
<dbReference type="PANTHER" id="PTHR38834">
    <property type="entry name" value="PERIPLASMIC SUBSTRATE BINDING PROTEIN FAMILY 3"/>
    <property type="match status" value="1"/>
</dbReference>
<evidence type="ECO:0000313" key="3">
    <source>
        <dbReference type="EMBL" id="MTV40141.1"/>
    </source>
</evidence>
<sequence length="245" mass="27116">MWLRRFILGLLCALPALSQAAEPAPVKLVVGDMAPYSVAGNTDSPGSLVEIAQALARRVGTPMEVQFYPWTRALAMVAVAPRTLTLPLTRTAERENKYRWLAKLYRQKFIFVGLQGNGKLSDPSLLLHARLTTLRGTPHKRLLLEAGYTDVDECATVRECIRMVKKGIADASYGAEDTHRSAASMDGNKAGEFSYSPVYRQDDVWLAGSLDFTEEDSRKWRAALETLRSDGTITRILHKYGATGN</sequence>
<comment type="caution">
    <text evidence="3">The sequence shown here is derived from an EMBL/GenBank/DDBJ whole genome shotgun (WGS) entry which is preliminary data.</text>
</comment>
<evidence type="ECO:0000259" key="2">
    <source>
        <dbReference type="Pfam" id="PF00497"/>
    </source>
</evidence>
<name>A0A6L6PNF1_9BURK</name>